<keyword evidence="3" id="KW-1185">Reference proteome</keyword>
<evidence type="ECO:0000259" key="1">
    <source>
        <dbReference type="Pfam" id="PF01738"/>
    </source>
</evidence>
<dbReference type="HOGENOM" id="CLU_048587_0_0_7"/>
<dbReference type="eggNOG" id="COG1073">
    <property type="taxonomic scope" value="Bacteria"/>
</dbReference>
<evidence type="ECO:0000313" key="2">
    <source>
        <dbReference type="EMBL" id="EEQ63315.1"/>
    </source>
</evidence>
<dbReference type="InterPro" id="IPR051411">
    <property type="entry name" value="Polyketide_trans_af380"/>
</dbReference>
<dbReference type="Pfam" id="PF01738">
    <property type="entry name" value="DLH"/>
    <property type="match status" value="1"/>
</dbReference>
<sequence>MLGSIPSAFAKNQNQESLHATHKPKITNVANKSQEATRNVARNPFGLVYENAISKNEKGKVNLKQVSYDTRGLKAVANVYLPPNFTSSGKYPAIVVAHPNGGVKEQVAGLYAQNLAQIGYVTLAFDALYQGASEGSPRNVDTPTNRIEDIYAAIDFISTFKGVDNNRLGILGICGGGGYTLKAAQTDKRLKAIATLSMFNSGLVRRNGFLDSQISSIQARLEEASRARAKQALGEILYTGAAPVKLGEAELAKIDTDLYREGAIYYGDTHAHPNSSFAYTTASLLELMSFDALNQIELINKPLLLMVGDKADTAYMSEQAYNRASGADTKELFRLQDSTHIQTYFKPSVVAQVLGKLEEFYKQYV</sequence>
<dbReference type="InterPro" id="IPR029058">
    <property type="entry name" value="AB_hydrolase_fold"/>
</dbReference>
<evidence type="ECO:0000313" key="3">
    <source>
        <dbReference type="Proteomes" id="UP000003953"/>
    </source>
</evidence>
<dbReference type="GO" id="GO:0016787">
    <property type="term" value="F:hydrolase activity"/>
    <property type="evidence" value="ECO:0007669"/>
    <property type="project" value="InterPro"/>
</dbReference>
<dbReference type="InterPro" id="IPR002925">
    <property type="entry name" value="Dienelactn_hydro"/>
</dbReference>
<reference evidence="3" key="1">
    <citation type="journal article" date="2014" name="Genome Announc.">
        <title>Draft genome sequences of six enterohepatic helicobacter species isolated from humans and one from rhesus macaques.</title>
        <authorList>
            <person name="Shen Z."/>
            <person name="Sheh A."/>
            <person name="Young S.K."/>
            <person name="Abouelliel A."/>
            <person name="Ward D.V."/>
            <person name="Earl A.M."/>
            <person name="Fox J.G."/>
        </authorList>
    </citation>
    <scope>NUCLEOTIDE SEQUENCE [LARGE SCALE GENOMIC DNA]</scope>
    <source>
        <strain evidence="3">MIT 98-5489</strain>
    </source>
</reference>
<dbReference type="SUPFAM" id="SSF53474">
    <property type="entry name" value="alpha/beta-Hydrolases"/>
    <property type="match status" value="1"/>
</dbReference>
<dbReference type="PANTHER" id="PTHR47751:SF1">
    <property type="entry name" value="SUPERFAMILY HYDROLASE, PUTATIVE (AFU_ORTHOLOGUE AFUA_2G16580)-RELATED"/>
    <property type="match status" value="1"/>
</dbReference>
<dbReference type="Proteomes" id="UP000003953">
    <property type="component" value="Unassembled WGS sequence"/>
</dbReference>
<dbReference type="AlphaFoldDB" id="C5EYG7"/>
<gene>
    <name evidence="2" type="ORF">HPMG_00772</name>
</gene>
<protein>
    <submittedName>
        <fullName evidence="2">X-Pro dipeptidyl-peptidase (S15 family)</fullName>
    </submittedName>
</protein>
<organism evidence="2 3">
    <name type="scientific">Helicobacter pullorum MIT 98-5489</name>
    <dbReference type="NCBI Taxonomy" id="537972"/>
    <lineage>
        <taxon>Bacteria</taxon>
        <taxon>Pseudomonadati</taxon>
        <taxon>Campylobacterota</taxon>
        <taxon>Epsilonproteobacteria</taxon>
        <taxon>Campylobacterales</taxon>
        <taxon>Helicobacteraceae</taxon>
        <taxon>Helicobacter</taxon>
    </lineage>
</organism>
<feature type="domain" description="Dienelactone hydrolase" evidence="1">
    <location>
        <begin position="88"/>
        <end position="194"/>
    </location>
</feature>
<dbReference type="PANTHER" id="PTHR47751">
    <property type="entry name" value="SUPERFAMILY HYDROLASE, PUTATIVE (AFU_ORTHOLOGUE AFUA_2G16580)-RELATED"/>
    <property type="match status" value="1"/>
</dbReference>
<name>C5EYG7_9HELI</name>
<dbReference type="EMBL" id="DS990442">
    <property type="protein sequence ID" value="EEQ63315.1"/>
    <property type="molecule type" value="Genomic_DNA"/>
</dbReference>
<dbReference type="Gene3D" id="3.40.50.1820">
    <property type="entry name" value="alpha/beta hydrolase"/>
    <property type="match status" value="1"/>
</dbReference>
<proteinExistence type="predicted"/>
<accession>C5EYG7</accession>
<dbReference type="Gene3D" id="1.10.10.800">
    <property type="match status" value="1"/>
</dbReference>